<evidence type="ECO:0000313" key="8">
    <source>
        <dbReference type="Proteomes" id="UP000199648"/>
    </source>
</evidence>
<accession>A0A1G5Q9U3</accession>
<keyword evidence="5" id="KW-0732">Signal</keyword>
<evidence type="ECO:0000256" key="4">
    <source>
        <dbReference type="ARBA" id="ARBA00023284"/>
    </source>
</evidence>
<evidence type="ECO:0000259" key="6">
    <source>
        <dbReference type="PROSITE" id="PS51352"/>
    </source>
</evidence>
<dbReference type="GO" id="GO:0015036">
    <property type="term" value="F:disulfide oxidoreductase activity"/>
    <property type="evidence" value="ECO:0007669"/>
    <property type="project" value="UniProtKB-ARBA"/>
</dbReference>
<dbReference type="STRING" id="415747.SAMN03097708_01682"/>
<dbReference type="Proteomes" id="UP000199648">
    <property type="component" value="Unassembled WGS sequence"/>
</dbReference>
<dbReference type="RefSeq" id="WP_092995283.1">
    <property type="nucleotide sequence ID" value="NZ_FMWD01000004.1"/>
</dbReference>
<dbReference type="CDD" id="cd02966">
    <property type="entry name" value="TlpA_like_family"/>
    <property type="match status" value="1"/>
</dbReference>
<dbReference type="InterPro" id="IPR050553">
    <property type="entry name" value="Thioredoxin_ResA/DsbE_sf"/>
</dbReference>
<dbReference type="InterPro" id="IPR036249">
    <property type="entry name" value="Thioredoxin-like_sf"/>
</dbReference>
<dbReference type="Pfam" id="PF00578">
    <property type="entry name" value="AhpC-TSA"/>
    <property type="match status" value="1"/>
</dbReference>
<feature type="chain" id="PRO_5011596901" evidence="5">
    <location>
        <begin position="21"/>
        <end position="171"/>
    </location>
</feature>
<dbReference type="InterPro" id="IPR017937">
    <property type="entry name" value="Thioredoxin_CS"/>
</dbReference>
<keyword evidence="8" id="KW-1185">Reference proteome</keyword>
<dbReference type="GO" id="GO:0030313">
    <property type="term" value="C:cell envelope"/>
    <property type="evidence" value="ECO:0007669"/>
    <property type="project" value="UniProtKB-SubCell"/>
</dbReference>
<dbReference type="EMBL" id="FMWD01000004">
    <property type="protein sequence ID" value="SCZ58388.1"/>
    <property type="molecule type" value="Genomic_DNA"/>
</dbReference>
<keyword evidence="4" id="KW-0676">Redox-active center</keyword>
<dbReference type="PANTHER" id="PTHR42852">
    <property type="entry name" value="THIOL:DISULFIDE INTERCHANGE PROTEIN DSBE"/>
    <property type="match status" value="1"/>
</dbReference>
<evidence type="ECO:0000256" key="3">
    <source>
        <dbReference type="ARBA" id="ARBA00023157"/>
    </source>
</evidence>
<evidence type="ECO:0000256" key="5">
    <source>
        <dbReference type="SAM" id="SignalP"/>
    </source>
</evidence>
<comment type="subcellular location">
    <subcellularLocation>
        <location evidence="1">Cell envelope</location>
    </subcellularLocation>
</comment>
<feature type="signal peptide" evidence="5">
    <location>
        <begin position="1"/>
        <end position="20"/>
    </location>
</feature>
<dbReference type="Gene3D" id="3.40.30.10">
    <property type="entry name" value="Glutaredoxin"/>
    <property type="match status" value="1"/>
</dbReference>
<dbReference type="PROSITE" id="PS00194">
    <property type="entry name" value="THIOREDOXIN_1"/>
    <property type="match status" value="1"/>
</dbReference>
<proteinExistence type="predicted"/>
<dbReference type="GO" id="GO:0017004">
    <property type="term" value="P:cytochrome complex assembly"/>
    <property type="evidence" value="ECO:0007669"/>
    <property type="project" value="UniProtKB-KW"/>
</dbReference>
<dbReference type="InterPro" id="IPR000866">
    <property type="entry name" value="AhpC/TSA"/>
</dbReference>
<dbReference type="InterPro" id="IPR013766">
    <property type="entry name" value="Thioredoxin_domain"/>
</dbReference>
<organism evidence="7 8">
    <name type="scientific">Thiohalomonas denitrificans</name>
    <dbReference type="NCBI Taxonomy" id="415747"/>
    <lineage>
        <taxon>Bacteria</taxon>
        <taxon>Pseudomonadati</taxon>
        <taxon>Pseudomonadota</taxon>
        <taxon>Gammaproteobacteria</taxon>
        <taxon>Thiohalomonadales</taxon>
        <taxon>Thiohalomonadaceae</taxon>
        <taxon>Thiohalomonas</taxon>
    </lineage>
</organism>
<keyword evidence="2" id="KW-0201">Cytochrome c-type biogenesis</keyword>
<dbReference type="PROSITE" id="PS51352">
    <property type="entry name" value="THIOREDOXIN_2"/>
    <property type="match status" value="1"/>
</dbReference>
<reference evidence="7 8" key="1">
    <citation type="submission" date="2016-10" db="EMBL/GenBank/DDBJ databases">
        <authorList>
            <person name="de Groot N.N."/>
        </authorList>
    </citation>
    <scope>NUCLEOTIDE SEQUENCE [LARGE SCALE GENOMIC DNA]</scope>
    <source>
        <strain evidence="7 8">HLD2</strain>
    </source>
</reference>
<evidence type="ECO:0000256" key="1">
    <source>
        <dbReference type="ARBA" id="ARBA00004196"/>
    </source>
</evidence>
<keyword evidence="3" id="KW-1015">Disulfide bond</keyword>
<dbReference type="PANTHER" id="PTHR42852:SF6">
    <property type="entry name" value="THIOL:DISULFIDE INTERCHANGE PROTEIN DSBE"/>
    <property type="match status" value="1"/>
</dbReference>
<dbReference type="AlphaFoldDB" id="A0A1G5Q9U3"/>
<name>A0A1G5Q9U3_9GAMM</name>
<evidence type="ECO:0000256" key="2">
    <source>
        <dbReference type="ARBA" id="ARBA00022748"/>
    </source>
</evidence>
<dbReference type="SUPFAM" id="SSF52833">
    <property type="entry name" value="Thioredoxin-like"/>
    <property type="match status" value="1"/>
</dbReference>
<protein>
    <submittedName>
        <fullName evidence="7">Peroxiredoxin</fullName>
    </submittedName>
</protein>
<evidence type="ECO:0000313" key="7">
    <source>
        <dbReference type="EMBL" id="SCZ58388.1"/>
    </source>
</evidence>
<dbReference type="GO" id="GO:0016209">
    <property type="term" value="F:antioxidant activity"/>
    <property type="evidence" value="ECO:0007669"/>
    <property type="project" value="InterPro"/>
</dbReference>
<dbReference type="OrthoDB" id="9788279at2"/>
<feature type="domain" description="Thioredoxin" evidence="6">
    <location>
        <begin position="30"/>
        <end position="171"/>
    </location>
</feature>
<sequence length="171" mass="19089">MFHRLAIVVLILALPLLAAAAPQSQGLTSVEERPSAPDFSLEDMDGNLYRLSDFRGQPVIINFWATWCPPCREEMPSMQRAWEGLREKGVAMLAINVGESVDTVFQFTANYPVEFPLLFDLDSAVTEKWPVRGLPSTFVVDPEGRIVYQAIGGRGWGDPELLEPVLDLRID</sequence>
<gene>
    <name evidence="7" type="ORF">SAMN03097708_01682</name>
</gene>